<keyword evidence="2" id="KW-0238">DNA-binding</keyword>
<evidence type="ECO:0000313" key="6">
    <source>
        <dbReference type="Proteomes" id="UP000306236"/>
    </source>
</evidence>
<accession>A0A4S5BMF4</accession>
<dbReference type="Pfam" id="PF12833">
    <property type="entry name" value="HTH_18"/>
    <property type="match status" value="1"/>
</dbReference>
<dbReference type="InterPro" id="IPR053142">
    <property type="entry name" value="PchR_regulatory_protein"/>
</dbReference>
<dbReference type="PANTHER" id="PTHR47893">
    <property type="entry name" value="REGULATORY PROTEIN PCHR"/>
    <property type="match status" value="1"/>
</dbReference>
<dbReference type="PROSITE" id="PS01124">
    <property type="entry name" value="HTH_ARAC_FAMILY_2"/>
    <property type="match status" value="1"/>
</dbReference>
<dbReference type="RefSeq" id="WP_136407960.1">
    <property type="nucleotide sequence ID" value="NZ_SSWX01000038.1"/>
</dbReference>
<evidence type="ECO:0000313" key="5">
    <source>
        <dbReference type="EMBL" id="THJ30696.1"/>
    </source>
</evidence>
<evidence type="ECO:0000256" key="3">
    <source>
        <dbReference type="ARBA" id="ARBA00023163"/>
    </source>
</evidence>
<evidence type="ECO:0000256" key="2">
    <source>
        <dbReference type="ARBA" id="ARBA00023125"/>
    </source>
</evidence>
<dbReference type="Proteomes" id="UP000306236">
    <property type="component" value="Unassembled WGS sequence"/>
</dbReference>
<name>A0A4S5BMF4_9BURK</name>
<reference evidence="5 6" key="1">
    <citation type="submission" date="2019-04" db="EMBL/GenBank/DDBJ databases">
        <title>Lampropedia sp YIM MLB12 draf genome.</title>
        <authorList>
            <person name="Wang Y.-X."/>
        </authorList>
    </citation>
    <scope>NUCLEOTIDE SEQUENCE [LARGE SCALE GENOMIC DNA]</scope>
    <source>
        <strain evidence="5 6">YIM MLB12</strain>
    </source>
</reference>
<dbReference type="InterPro" id="IPR018062">
    <property type="entry name" value="HTH_AraC-typ_CS"/>
</dbReference>
<keyword evidence="6" id="KW-1185">Reference proteome</keyword>
<dbReference type="Pfam" id="PF14525">
    <property type="entry name" value="AraC_binding_2"/>
    <property type="match status" value="1"/>
</dbReference>
<dbReference type="SUPFAM" id="SSF46689">
    <property type="entry name" value="Homeodomain-like"/>
    <property type="match status" value="2"/>
</dbReference>
<dbReference type="EMBL" id="SSWX01000038">
    <property type="protein sequence ID" value="THJ30696.1"/>
    <property type="molecule type" value="Genomic_DNA"/>
</dbReference>
<dbReference type="SMART" id="SM00342">
    <property type="entry name" value="HTH_ARAC"/>
    <property type="match status" value="1"/>
</dbReference>
<keyword evidence="1" id="KW-0805">Transcription regulation</keyword>
<dbReference type="GO" id="GO:0043565">
    <property type="term" value="F:sequence-specific DNA binding"/>
    <property type="evidence" value="ECO:0007669"/>
    <property type="project" value="InterPro"/>
</dbReference>
<dbReference type="OrthoDB" id="185346at2"/>
<feature type="domain" description="HTH araC/xylS-type" evidence="4">
    <location>
        <begin position="236"/>
        <end position="336"/>
    </location>
</feature>
<dbReference type="InterPro" id="IPR035418">
    <property type="entry name" value="AraC-bd_2"/>
</dbReference>
<dbReference type="InterPro" id="IPR009057">
    <property type="entry name" value="Homeodomain-like_sf"/>
</dbReference>
<dbReference type="AlphaFoldDB" id="A0A4S5BMF4"/>
<evidence type="ECO:0000256" key="1">
    <source>
        <dbReference type="ARBA" id="ARBA00023015"/>
    </source>
</evidence>
<organism evidence="5 6">
    <name type="scientific">Lampropedia aestuarii</name>
    <dbReference type="NCBI Taxonomy" id="2562762"/>
    <lineage>
        <taxon>Bacteria</taxon>
        <taxon>Pseudomonadati</taxon>
        <taxon>Pseudomonadota</taxon>
        <taxon>Betaproteobacteria</taxon>
        <taxon>Burkholderiales</taxon>
        <taxon>Comamonadaceae</taxon>
        <taxon>Lampropedia</taxon>
    </lineage>
</organism>
<evidence type="ECO:0000259" key="4">
    <source>
        <dbReference type="PROSITE" id="PS01124"/>
    </source>
</evidence>
<protein>
    <submittedName>
        <fullName evidence="5">AraC family transcriptional regulator</fullName>
    </submittedName>
</protein>
<keyword evidence="3" id="KW-0804">Transcription</keyword>
<comment type="caution">
    <text evidence="5">The sequence shown here is derived from an EMBL/GenBank/DDBJ whole genome shotgun (WGS) entry which is preliminary data.</text>
</comment>
<sequence length="340" mass="37745">MGALQSALIVDARGTRTEAHHVVSTSDWDEMLGWSKRIYMPYEVSPTGQAQSPDARMYASQIGSSILSRFSYNIPVHVKNWSQQEDLAIVLTTIRGNARHWIDSRKPADTGVGEAFLVDTSRTDYWVDFDSQHLQVNVTMPHQLLADLYERMYGQPPDARLWQQKVRFGGQGSGWLALMEYACRCMAEFPAQMATGPLGRHVEEAIGMHLLMQWTQSLNGVAALGPPPQLAPKLVRDAEDYIARHARQAPTVSEIAAAVGASVRSLSGAFRRFRGTTVHMCLRETRLQGIRRDLLSAGPSATVASIAAQWGYCSMGVFSASYRQRFGELPSQTIKAFRSI</sequence>
<proteinExistence type="predicted"/>
<dbReference type="InterPro" id="IPR018060">
    <property type="entry name" value="HTH_AraC"/>
</dbReference>
<dbReference type="GO" id="GO:0003700">
    <property type="term" value="F:DNA-binding transcription factor activity"/>
    <property type="evidence" value="ECO:0007669"/>
    <property type="project" value="InterPro"/>
</dbReference>
<dbReference type="Gene3D" id="1.10.10.60">
    <property type="entry name" value="Homeodomain-like"/>
    <property type="match status" value="1"/>
</dbReference>
<dbReference type="PANTHER" id="PTHR47893:SF1">
    <property type="entry name" value="REGULATORY PROTEIN PCHR"/>
    <property type="match status" value="1"/>
</dbReference>
<dbReference type="PROSITE" id="PS00041">
    <property type="entry name" value="HTH_ARAC_FAMILY_1"/>
    <property type="match status" value="1"/>
</dbReference>
<gene>
    <name evidence="5" type="ORF">E8K88_17480</name>
</gene>